<dbReference type="InterPro" id="IPR043129">
    <property type="entry name" value="ATPase_NBD"/>
</dbReference>
<keyword evidence="3 4" id="KW-0067">ATP-binding</keyword>
<protein>
    <submittedName>
        <fullName evidence="7">78 kDa glucose-regulated protein</fullName>
    </submittedName>
</protein>
<dbReference type="PANTHER" id="PTHR19375">
    <property type="entry name" value="HEAT SHOCK PROTEIN 70KDA"/>
    <property type="match status" value="1"/>
</dbReference>
<keyword evidence="8" id="KW-1185">Reference proteome</keyword>
<dbReference type="STRING" id="578461.R0KVG9"/>
<evidence type="ECO:0000256" key="1">
    <source>
        <dbReference type="ARBA" id="ARBA00007381"/>
    </source>
</evidence>
<dbReference type="SUPFAM" id="SSF100934">
    <property type="entry name" value="Heat shock protein 70kD (HSP70), C-terminal subdomain"/>
    <property type="match status" value="1"/>
</dbReference>
<evidence type="ECO:0000313" key="8">
    <source>
        <dbReference type="Proteomes" id="UP000016927"/>
    </source>
</evidence>
<sequence>MFTLLGAMCNLVHALSIEKEKVAVGLDLGTTFSCVGIYRPTTNEVSFLEFRDKTYIFPSVAYYNAIWNEEKKQSSGVYQTGWDIYDNETIDKESGLLFYGFKRAMGLSSTSDISKANNFTESVTYKVSQAMKDGKNLQIYFPVLDAKNNVIDKTSPEQLSSLILKALKAKIEEFYEIQSLVITVPAYFTDSQISATKEAAAMAGLVKPSIDREPVAAAYSYQVKKGLKETEDGECVMVFDLGGGTFDISVVSTVSGGLFVEKNSGDNYLGGENVNDNLTNYFGGLIKKEKNIDVFSEGNKNLKLRLRQFVEKFKIELCDKVNQGANDNEAHVKDFFLDSTNSMKLSLTKVQFDNLNASFHEKIRNVLFGADYGVFRKEKGTKSNDEPLDVEEIKKVILVGGSTRIKKVREDLAKWFPRAEIYDKLDADKVVAEGAAFLAAKNANLLTASQDVHLVDVAPLNVGICTDRNNFEAILKKDTPIPGSASKEFTTSHDGQTNLRIQLAQGFRALFSENQKLGEAILEIPPGQPRGVPRIVVTITMGADNSIDMFAEDAVTKKSTKLNFNADQTRVDDAKYQQLLKEAKENEKADQELREKYNAYKALDETLHYTKKRLEQPGISEDDKITVEAIINGTQKWMDSNEKTATKMDYEEKLASFKESVEGILDKKVEKEAEVPKPEEEKKETGREEL</sequence>
<dbReference type="PROSITE" id="PS00329">
    <property type="entry name" value="HSP70_2"/>
    <property type="match status" value="1"/>
</dbReference>
<dbReference type="Gene3D" id="1.20.1270.10">
    <property type="match status" value="1"/>
</dbReference>
<evidence type="ECO:0000256" key="6">
    <source>
        <dbReference type="SAM" id="MobiDB-lite"/>
    </source>
</evidence>
<keyword evidence="5" id="KW-0175">Coiled coil</keyword>
<dbReference type="SUPFAM" id="SSF53067">
    <property type="entry name" value="Actin-like ATPase domain"/>
    <property type="match status" value="2"/>
</dbReference>
<dbReference type="OrthoDB" id="434160at2759"/>
<dbReference type="Gene3D" id="3.90.640.10">
    <property type="entry name" value="Actin, Chain A, domain 4"/>
    <property type="match status" value="1"/>
</dbReference>
<dbReference type="FunFam" id="3.30.420.40:FF:000028">
    <property type="entry name" value="heat shock 70 kDa protein-like"/>
    <property type="match status" value="1"/>
</dbReference>
<evidence type="ECO:0000313" key="7">
    <source>
        <dbReference type="EMBL" id="EOB14212.1"/>
    </source>
</evidence>
<dbReference type="AlphaFoldDB" id="R0KVG9"/>
<dbReference type="InterPro" id="IPR018181">
    <property type="entry name" value="Heat_shock_70_CS"/>
</dbReference>
<reference evidence="7 8" key="1">
    <citation type="journal article" date="2013" name="BMC Genomics">
        <title>Comparative genomics of parasitic silkworm microsporidia reveal an association between genome expansion and host adaptation.</title>
        <authorList>
            <person name="Pan G."/>
            <person name="Xu J."/>
            <person name="Li T."/>
            <person name="Xia Q."/>
            <person name="Liu S.L."/>
            <person name="Zhang G."/>
            <person name="Li S."/>
            <person name="Li C."/>
            <person name="Liu H."/>
            <person name="Yang L."/>
            <person name="Liu T."/>
            <person name="Zhang X."/>
            <person name="Wu Z."/>
            <person name="Fan W."/>
            <person name="Dang X."/>
            <person name="Xiang H."/>
            <person name="Tao M."/>
            <person name="Li Y."/>
            <person name="Hu J."/>
            <person name="Li Z."/>
            <person name="Lin L."/>
            <person name="Luo J."/>
            <person name="Geng L."/>
            <person name="Wang L."/>
            <person name="Long M."/>
            <person name="Wan Y."/>
            <person name="He N."/>
            <person name="Zhang Z."/>
            <person name="Lu C."/>
            <person name="Keeling P.J."/>
            <person name="Wang J."/>
            <person name="Xiang Z."/>
            <person name="Zhou Z."/>
        </authorList>
    </citation>
    <scope>NUCLEOTIDE SEQUENCE [LARGE SCALE GENOMIC DNA]</scope>
    <source>
        <strain evidence="8">CQ1 / CVCC 102059</strain>
    </source>
</reference>
<dbReference type="Proteomes" id="UP000016927">
    <property type="component" value="Unassembled WGS sequence"/>
</dbReference>
<dbReference type="Pfam" id="PF00012">
    <property type="entry name" value="HSP70"/>
    <property type="match status" value="1"/>
</dbReference>
<evidence type="ECO:0000256" key="4">
    <source>
        <dbReference type="RuleBase" id="RU003322"/>
    </source>
</evidence>
<dbReference type="Gene3D" id="3.30.30.30">
    <property type="match status" value="1"/>
</dbReference>
<dbReference type="Gene3D" id="2.60.34.10">
    <property type="entry name" value="Substrate Binding Domain Of DNAk, Chain A, domain 1"/>
    <property type="match status" value="1"/>
</dbReference>
<dbReference type="HOGENOM" id="CLU_005965_2_1_1"/>
<feature type="coiled-coil region" evidence="5">
    <location>
        <begin position="576"/>
        <end position="606"/>
    </location>
</feature>
<dbReference type="InterPro" id="IPR029047">
    <property type="entry name" value="HSP70_peptide-bd_sf"/>
</dbReference>
<keyword evidence="2 4" id="KW-0547">Nucleotide-binding</keyword>
<dbReference type="PRINTS" id="PR00301">
    <property type="entry name" value="HEATSHOCK70"/>
</dbReference>
<dbReference type="SMR" id="R0KVG9"/>
<accession>R0KVG9</accession>
<organism evidence="7 8">
    <name type="scientific">Nosema bombycis (strain CQ1 / CVCC 102059)</name>
    <name type="common">Microsporidian parasite</name>
    <name type="synonym">Pebrine of silkworm</name>
    <dbReference type="NCBI Taxonomy" id="578461"/>
    <lineage>
        <taxon>Eukaryota</taxon>
        <taxon>Fungi</taxon>
        <taxon>Fungi incertae sedis</taxon>
        <taxon>Microsporidia</taxon>
        <taxon>Nosematidae</taxon>
        <taxon>Nosema</taxon>
    </lineage>
</organism>
<gene>
    <name evidence="7" type="primary">GRP78</name>
    <name evidence="7" type="ORF">NBO_33g0018</name>
</gene>
<comment type="similarity">
    <text evidence="1 4">Belongs to the heat shock protein 70 family.</text>
</comment>
<dbReference type="GO" id="GO:0140662">
    <property type="term" value="F:ATP-dependent protein folding chaperone"/>
    <property type="evidence" value="ECO:0007669"/>
    <property type="project" value="InterPro"/>
</dbReference>
<dbReference type="Gene3D" id="3.30.420.40">
    <property type="match status" value="2"/>
</dbReference>
<proteinExistence type="inferred from homology"/>
<dbReference type="VEuPathDB" id="MicrosporidiaDB:NBO_33g0018"/>
<evidence type="ECO:0000256" key="3">
    <source>
        <dbReference type="ARBA" id="ARBA00022840"/>
    </source>
</evidence>
<feature type="region of interest" description="Disordered" evidence="6">
    <location>
        <begin position="667"/>
        <end position="690"/>
    </location>
</feature>
<evidence type="ECO:0000256" key="5">
    <source>
        <dbReference type="SAM" id="Coils"/>
    </source>
</evidence>
<dbReference type="EMBL" id="KB908941">
    <property type="protein sequence ID" value="EOB14212.1"/>
    <property type="molecule type" value="Genomic_DNA"/>
</dbReference>
<evidence type="ECO:0000256" key="2">
    <source>
        <dbReference type="ARBA" id="ARBA00022741"/>
    </source>
</evidence>
<dbReference type="InterPro" id="IPR013126">
    <property type="entry name" value="Hsp_70_fam"/>
</dbReference>
<name>R0KVG9_NOSB1</name>
<dbReference type="GO" id="GO:0005524">
    <property type="term" value="F:ATP binding"/>
    <property type="evidence" value="ECO:0007669"/>
    <property type="project" value="UniProtKB-KW"/>
</dbReference>
<dbReference type="InterPro" id="IPR029048">
    <property type="entry name" value="HSP70_C_sf"/>
</dbReference>
<dbReference type="SUPFAM" id="SSF100920">
    <property type="entry name" value="Heat shock protein 70kD (HSP70), peptide-binding domain"/>
    <property type="match status" value="1"/>
</dbReference>